<keyword evidence="6 16" id="KW-0679">Respiratory chain</keyword>
<keyword evidence="8" id="KW-1278">Translocase</keyword>
<dbReference type="GO" id="GO:0008137">
    <property type="term" value="F:NADH dehydrogenase (ubiquinone) activity"/>
    <property type="evidence" value="ECO:0007669"/>
    <property type="project" value="UniProtKB-UniRule"/>
</dbReference>
<feature type="transmembrane region" description="Helical" evidence="16">
    <location>
        <begin position="338"/>
        <end position="356"/>
    </location>
</feature>
<keyword evidence="5 16" id="KW-0813">Transport</keyword>
<proteinExistence type="inferred from homology"/>
<evidence type="ECO:0000256" key="5">
    <source>
        <dbReference type="ARBA" id="ARBA00022448"/>
    </source>
</evidence>
<feature type="transmembrane region" description="Helical" evidence="16">
    <location>
        <begin position="271"/>
        <end position="290"/>
    </location>
</feature>
<comment type="function">
    <text evidence="16">Core subunit of the mitochondrial membrane respiratory chain NADH dehydrogenase (Complex I) which catalyzes electron transfer from NADH through the respiratory chain, using ubiquinone as an electron acceptor. Essential for the catalytic activity and assembly of complex I.</text>
</comment>
<evidence type="ECO:0000256" key="16">
    <source>
        <dbReference type="RuleBase" id="RU003297"/>
    </source>
</evidence>
<evidence type="ECO:0000256" key="14">
    <source>
        <dbReference type="ARBA" id="ARBA00023136"/>
    </source>
</evidence>
<dbReference type="GO" id="GO:0015990">
    <property type="term" value="P:electron transport coupled proton transport"/>
    <property type="evidence" value="ECO:0007669"/>
    <property type="project" value="TreeGrafter"/>
</dbReference>
<feature type="transmembrane region" description="Helical" evidence="16">
    <location>
        <begin position="296"/>
        <end position="317"/>
    </location>
</feature>
<name>A0A343J7G1_9ANNE</name>
<dbReference type="AlphaFoldDB" id="A0A343J7G1"/>
<evidence type="ECO:0000256" key="8">
    <source>
        <dbReference type="ARBA" id="ARBA00022967"/>
    </source>
</evidence>
<feature type="transmembrane region" description="Helical" evidence="16">
    <location>
        <begin position="45"/>
        <end position="72"/>
    </location>
</feature>
<evidence type="ECO:0000259" key="18">
    <source>
        <dbReference type="Pfam" id="PF01059"/>
    </source>
</evidence>
<comment type="subcellular location">
    <subcellularLocation>
        <location evidence="1 16">Mitochondrion membrane</location>
        <topology evidence="1 16">Multi-pass membrane protein</topology>
    </subcellularLocation>
</comment>
<keyword evidence="14 16" id="KW-0472">Membrane</keyword>
<comment type="similarity">
    <text evidence="2 16">Belongs to the complex I subunit 4 family.</text>
</comment>
<dbReference type="EC" id="7.1.1.2" evidence="3 16"/>
<evidence type="ECO:0000256" key="4">
    <source>
        <dbReference type="ARBA" id="ARBA00021006"/>
    </source>
</evidence>
<evidence type="ECO:0000256" key="6">
    <source>
        <dbReference type="ARBA" id="ARBA00022660"/>
    </source>
</evidence>
<dbReference type="Pfam" id="PF01059">
    <property type="entry name" value="Oxidored_q5_N"/>
    <property type="match status" value="1"/>
</dbReference>
<keyword evidence="7 16" id="KW-0812">Transmembrane</keyword>
<gene>
    <name evidence="19" type="primary">nad4</name>
</gene>
<feature type="transmembrane region" description="Helical" evidence="16">
    <location>
        <begin position="376"/>
        <end position="399"/>
    </location>
</feature>
<feature type="transmembrane region" description="Helical" evidence="16">
    <location>
        <begin position="108"/>
        <end position="130"/>
    </location>
</feature>
<dbReference type="PANTHER" id="PTHR43507">
    <property type="entry name" value="NADH-UBIQUINONE OXIDOREDUCTASE CHAIN 4"/>
    <property type="match status" value="1"/>
</dbReference>
<dbReference type="GO" id="GO:0031966">
    <property type="term" value="C:mitochondrial membrane"/>
    <property type="evidence" value="ECO:0007669"/>
    <property type="project" value="UniProtKB-SubCell"/>
</dbReference>
<keyword evidence="12 16" id="KW-0830">Ubiquinone</keyword>
<evidence type="ECO:0000259" key="17">
    <source>
        <dbReference type="Pfam" id="PF00361"/>
    </source>
</evidence>
<evidence type="ECO:0000256" key="13">
    <source>
        <dbReference type="ARBA" id="ARBA00023128"/>
    </source>
</evidence>
<evidence type="ECO:0000256" key="9">
    <source>
        <dbReference type="ARBA" id="ARBA00022982"/>
    </source>
</evidence>
<comment type="catalytic activity">
    <reaction evidence="15 16">
        <text>a ubiquinone + NADH + 5 H(+)(in) = a ubiquinol + NAD(+) + 4 H(+)(out)</text>
        <dbReference type="Rhea" id="RHEA:29091"/>
        <dbReference type="Rhea" id="RHEA-COMP:9565"/>
        <dbReference type="Rhea" id="RHEA-COMP:9566"/>
        <dbReference type="ChEBI" id="CHEBI:15378"/>
        <dbReference type="ChEBI" id="CHEBI:16389"/>
        <dbReference type="ChEBI" id="CHEBI:17976"/>
        <dbReference type="ChEBI" id="CHEBI:57540"/>
        <dbReference type="ChEBI" id="CHEBI:57945"/>
        <dbReference type="EC" id="7.1.1.2"/>
    </reaction>
</comment>
<geneLocation type="mitochondrion" evidence="19"/>
<dbReference type="GO" id="GO:0042773">
    <property type="term" value="P:ATP synthesis coupled electron transport"/>
    <property type="evidence" value="ECO:0007669"/>
    <property type="project" value="InterPro"/>
</dbReference>
<feature type="transmembrane region" description="Helical" evidence="16">
    <location>
        <begin position="181"/>
        <end position="203"/>
    </location>
</feature>
<evidence type="ECO:0000256" key="15">
    <source>
        <dbReference type="ARBA" id="ARBA00049551"/>
    </source>
</evidence>
<dbReference type="PRINTS" id="PR01437">
    <property type="entry name" value="NUOXDRDTASE4"/>
</dbReference>
<evidence type="ECO:0000256" key="12">
    <source>
        <dbReference type="ARBA" id="ARBA00023075"/>
    </source>
</evidence>
<feature type="transmembrane region" description="Helical" evidence="16">
    <location>
        <begin position="243"/>
        <end position="264"/>
    </location>
</feature>
<feature type="transmembrane region" description="Helical" evidence="16">
    <location>
        <begin position="142"/>
        <end position="161"/>
    </location>
</feature>
<dbReference type="InterPro" id="IPR001750">
    <property type="entry name" value="ND/Mrp_TM"/>
</dbReference>
<keyword evidence="13 16" id="KW-0496">Mitochondrion</keyword>
<dbReference type="GO" id="GO:0048039">
    <property type="term" value="F:ubiquinone binding"/>
    <property type="evidence" value="ECO:0007669"/>
    <property type="project" value="TreeGrafter"/>
</dbReference>
<keyword evidence="10 16" id="KW-1133">Transmembrane helix</keyword>
<feature type="domain" description="NADH:ubiquinone oxidoreductase chain 4 N-terminal" evidence="18">
    <location>
        <begin position="1"/>
        <end position="100"/>
    </location>
</feature>
<evidence type="ECO:0000313" key="19">
    <source>
        <dbReference type="EMBL" id="ASW20411.1"/>
    </source>
</evidence>
<evidence type="ECO:0000256" key="10">
    <source>
        <dbReference type="ARBA" id="ARBA00022989"/>
    </source>
</evidence>
<dbReference type="InterPro" id="IPR000260">
    <property type="entry name" value="NADH4_N"/>
</dbReference>
<evidence type="ECO:0000256" key="11">
    <source>
        <dbReference type="ARBA" id="ARBA00023027"/>
    </source>
</evidence>
<organism evidence="19">
    <name type="scientific">Neanthes glandicincta</name>
    <dbReference type="NCBI Taxonomy" id="595970"/>
    <lineage>
        <taxon>Eukaryota</taxon>
        <taxon>Metazoa</taxon>
        <taxon>Spiralia</taxon>
        <taxon>Lophotrochozoa</taxon>
        <taxon>Annelida</taxon>
        <taxon>Polychaeta</taxon>
        <taxon>Errantia</taxon>
        <taxon>Phyllodocida</taxon>
        <taxon>Nereididae</taxon>
        <taxon>Neanthes</taxon>
    </lineage>
</organism>
<keyword evidence="9 16" id="KW-0249">Electron transport</keyword>
<evidence type="ECO:0000256" key="2">
    <source>
        <dbReference type="ARBA" id="ARBA00009025"/>
    </source>
</evidence>
<dbReference type="GO" id="GO:0003954">
    <property type="term" value="F:NADH dehydrogenase activity"/>
    <property type="evidence" value="ECO:0007669"/>
    <property type="project" value="TreeGrafter"/>
</dbReference>
<dbReference type="Pfam" id="PF00361">
    <property type="entry name" value="Proton_antipo_M"/>
    <property type="match status" value="1"/>
</dbReference>
<dbReference type="PANTHER" id="PTHR43507:SF20">
    <property type="entry name" value="NADH-UBIQUINONE OXIDOREDUCTASE CHAIN 4"/>
    <property type="match status" value="1"/>
</dbReference>
<evidence type="ECO:0000256" key="7">
    <source>
        <dbReference type="ARBA" id="ARBA00022692"/>
    </source>
</evidence>
<feature type="transmembrane region" description="Helical" evidence="16">
    <location>
        <begin position="84"/>
        <end position="102"/>
    </location>
</feature>
<evidence type="ECO:0000256" key="1">
    <source>
        <dbReference type="ARBA" id="ARBA00004225"/>
    </source>
</evidence>
<feature type="transmembrane region" description="Helical" evidence="16">
    <location>
        <begin position="420"/>
        <end position="441"/>
    </location>
</feature>
<keyword evidence="11 16" id="KW-0520">NAD</keyword>
<feature type="domain" description="NADH:quinone oxidoreductase/Mrp antiporter transmembrane" evidence="17">
    <location>
        <begin position="104"/>
        <end position="383"/>
    </location>
</feature>
<feature type="transmembrane region" description="Helical" evidence="16">
    <location>
        <begin position="20"/>
        <end position="39"/>
    </location>
</feature>
<dbReference type="EMBL" id="KY094478">
    <property type="protein sequence ID" value="ASW20411.1"/>
    <property type="molecule type" value="Genomic_DNA"/>
</dbReference>
<reference evidence="19" key="1">
    <citation type="journal article" date="2017" name="Mitochondrial DNA Part B Resour">
        <title>The complete mitogenome of nereid worm, Neanthes glandicincta (Annelida: Nereididae).</title>
        <authorList>
            <person name="Lin G.-M."/>
            <person name="Audira G."/>
            <person name="Hsiao C.-D."/>
        </authorList>
    </citation>
    <scope>NUCLEOTIDE SEQUENCE</scope>
    <source>
        <tissue evidence="19">Muscle</tissue>
    </source>
</reference>
<feature type="transmembrane region" description="Helical" evidence="16">
    <location>
        <begin position="210"/>
        <end position="231"/>
    </location>
</feature>
<dbReference type="InterPro" id="IPR003918">
    <property type="entry name" value="NADH_UbQ_OxRdtase"/>
</dbReference>
<accession>A0A343J7G1</accession>
<sequence length="444" mass="49420">MLKFIIPSMLLLMMSYNWTFILMSTSLMVVIFITCMMPIHTAPYIFSTFLSLDMMSFIMVALTLWITPLVIITSQKILTNNNMPSSFLTLNSILMLILIMSFTSNNIFLFYIMFEASLIPTLLIILMWGYQPERIQAGMYMMMYTITASLPLLGMISFMHNSSVDLSLMSPKFNITDSLKMSWFLLNMAFLVKLPMFFTHLWLPKAHVEAPVAGSMILAAILLKLGGYGMLRIAHMMPPVHPSIKLTMMMMGLWGGMVTSLICVRQTDMKSLIAYSSVGHMSLVMAGVLSNSSWGLYGAVTMMLAHGLLSSALFAAANMVYELTSSRNLILNKGMNSILPSMTMLWFVMSAANMAAPPSINLLSEIMLITASMMTSLLNSVPLAIMSFTAAAYSLILYTSMNHGALSTSLNFLTQVNTRNLNVIFLHIIPVFALISSPSFISMW</sequence>
<evidence type="ECO:0000256" key="3">
    <source>
        <dbReference type="ARBA" id="ARBA00012944"/>
    </source>
</evidence>
<protein>
    <recommendedName>
        <fullName evidence="4 16">NADH-ubiquinone oxidoreductase chain 4</fullName>
        <ecNumber evidence="3 16">7.1.1.2</ecNumber>
    </recommendedName>
</protein>